<keyword evidence="2" id="KW-1185">Reference proteome</keyword>
<organism evidence="1 2">
    <name type="scientific">Artomyces pyxidatus</name>
    <dbReference type="NCBI Taxonomy" id="48021"/>
    <lineage>
        <taxon>Eukaryota</taxon>
        <taxon>Fungi</taxon>
        <taxon>Dikarya</taxon>
        <taxon>Basidiomycota</taxon>
        <taxon>Agaricomycotina</taxon>
        <taxon>Agaricomycetes</taxon>
        <taxon>Russulales</taxon>
        <taxon>Auriscalpiaceae</taxon>
        <taxon>Artomyces</taxon>
    </lineage>
</organism>
<proteinExistence type="predicted"/>
<sequence>MSFPELSRDDGGDLHRKALTKKVLRSLDIHILPALSLIWLANFIDRTNIGNARIAGLQTDIHLVKNEFNTGLAVFYITFVHCRLLSSNWVLKKMGSNRWLPFLVFVWGIVTTLTGLIQNFGDLVAVRMIMGACEGGIIPGIVLYLSTIYKPHELQLRVGIFFASASLSGAFGGLLASAILKMDGVAGLAGWRWIFILEGIATCVIGFLSAILLPASLDTARFLTEEERMFAVRRFHTTELPAAEMPKLESSLSSGDEPSKVGERSTVDIDDASPAVADWVVQDKYEQFEWREIVRGLTDVQAWLTGFAFFGVLVSLYSYSLFLPTIISGLGHTGEKAQLFTVPPYAPAVVLTVVVAYVSDRYKLRGPMILMLLPITITGYIIIVAAKTNEVRYAAVFLMSIGLYSAGPCIFTLVPNNSSGHYKKATAVALMFAIANTGGFLATFAYTQDQAPRYIKGHSIVLGCLCTSWLFMAANVLYCRRENKARAAGRRQHNLDAYQKLWDSGKTRAPIGDRHPDFRFTL</sequence>
<gene>
    <name evidence="1" type="ORF">BV25DRAFT_1807308</name>
</gene>
<dbReference type="Proteomes" id="UP000814140">
    <property type="component" value="Unassembled WGS sequence"/>
</dbReference>
<evidence type="ECO:0000313" key="1">
    <source>
        <dbReference type="EMBL" id="KAI0060435.1"/>
    </source>
</evidence>
<reference evidence="1" key="2">
    <citation type="journal article" date="2022" name="New Phytol.">
        <title>Evolutionary transition to the ectomycorrhizal habit in the genomes of a hyperdiverse lineage of mushroom-forming fungi.</title>
        <authorList>
            <person name="Looney B."/>
            <person name="Miyauchi S."/>
            <person name="Morin E."/>
            <person name="Drula E."/>
            <person name="Courty P.E."/>
            <person name="Kohler A."/>
            <person name="Kuo A."/>
            <person name="LaButti K."/>
            <person name="Pangilinan J."/>
            <person name="Lipzen A."/>
            <person name="Riley R."/>
            <person name="Andreopoulos W."/>
            <person name="He G."/>
            <person name="Johnson J."/>
            <person name="Nolan M."/>
            <person name="Tritt A."/>
            <person name="Barry K.W."/>
            <person name="Grigoriev I.V."/>
            <person name="Nagy L.G."/>
            <person name="Hibbett D."/>
            <person name="Henrissat B."/>
            <person name="Matheny P.B."/>
            <person name="Labbe J."/>
            <person name="Martin F.M."/>
        </authorList>
    </citation>
    <scope>NUCLEOTIDE SEQUENCE</scope>
    <source>
        <strain evidence="1">HHB10654</strain>
    </source>
</reference>
<accession>A0ACB8SWW4</accession>
<name>A0ACB8SWW4_9AGAM</name>
<evidence type="ECO:0000313" key="2">
    <source>
        <dbReference type="Proteomes" id="UP000814140"/>
    </source>
</evidence>
<reference evidence="1" key="1">
    <citation type="submission" date="2021-03" db="EMBL/GenBank/DDBJ databases">
        <authorList>
            <consortium name="DOE Joint Genome Institute"/>
            <person name="Ahrendt S."/>
            <person name="Looney B.P."/>
            <person name="Miyauchi S."/>
            <person name="Morin E."/>
            <person name="Drula E."/>
            <person name="Courty P.E."/>
            <person name="Chicoki N."/>
            <person name="Fauchery L."/>
            <person name="Kohler A."/>
            <person name="Kuo A."/>
            <person name="Labutti K."/>
            <person name="Pangilinan J."/>
            <person name="Lipzen A."/>
            <person name="Riley R."/>
            <person name="Andreopoulos W."/>
            <person name="He G."/>
            <person name="Johnson J."/>
            <person name="Barry K.W."/>
            <person name="Grigoriev I.V."/>
            <person name="Nagy L."/>
            <person name="Hibbett D."/>
            <person name="Henrissat B."/>
            <person name="Matheny P.B."/>
            <person name="Labbe J."/>
            <person name="Martin F."/>
        </authorList>
    </citation>
    <scope>NUCLEOTIDE SEQUENCE</scope>
    <source>
        <strain evidence="1">HHB10654</strain>
    </source>
</reference>
<protein>
    <submittedName>
        <fullName evidence="1">MFS transporter</fullName>
    </submittedName>
</protein>
<dbReference type="EMBL" id="MU277219">
    <property type="protein sequence ID" value="KAI0060435.1"/>
    <property type="molecule type" value="Genomic_DNA"/>
</dbReference>
<comment type="caution">
    <text evidence="1">The sequence shown here is derived from an EMBL/GenBank/DDBJ whole genome shotgun (WGS) entry which is preliminary data.</text>
</comment>